<dbReference type="RefSeq" id="WP_369061734.1">
    <property type="nucleotide sequence ID" value="NZ_CP158375.1"/>
</dbReference>
<dbReference type="InterPro" id="IPR001173">
    <property type="entry name" value="Glyco_trans_2-like"/>
</dbReference>
<dbReference type="PANTHER" id="PTHR43685">
    <property type="entry name" value="GLYCOSYLTRANSFERASE"/>
    <property type="match status" value="1"/>
</dbReference>
<dbReference type="SUPFAM" id="SSF53448">
    <property type="entry name" value="Nucleotide-diphospho-sugar transferases"/>
    <property type="match status" value="1"/>
</dbReference>
<dbReference type="Gene3D" id="3.90.550.10">
    <property type="entry name" value="Spore Coat Polysaccharide Biosynthesis Protein SpsA, Chain A"/>
    <property type="match status" value="1"/>
</dbReference>
<accession>A0AB39KY11</accession>
<dbReference type="AlphaFoldDB" id="A0AB39KY11"/>
<sequence length="337" mass="36248">MSPSDAASHPPSDGVVGVIIAAYRASGTIGAAVASALAEPQVGQLIVVDDASDDGTIAAAGAADDGSGRLTILRQALNQGPASARNRALAVLTMPWMCVLDADDYLLPGRTARLLALASGHDMIADALIRTTPGKAPSQVEASHDVQPIDLARFVEGNVSRPGGERDELGFVKPLIRTAFLRQHGLAYDERLRLGEDYALYIQALAHGARMGLSGPQGYVAVTRADSLSGRHSEEDLLRLRDCDDALAAIRPLSETERRALARRRISVDQRLQWRLMINAVKARDPAAVAATFTSWPVARFLAIRLTEQLWLRTFGRLMRAPDRAALPLRSEPEARS</sequence>
<gene>
    <name evidence="2" type="ORF">ABOZ73_06655</name>
</gene>
<dbReference type="PANTHER" id="PTHR43685:SF2">
    <property type="entry name" value="GLYCOSYLTRANSFERASE 2-LIKE DOMAIN-CONTAINING PROTEIN"/>
    <property type="match status" value="1"/>
</dbReference>
<organism evidence="2">
    <name type="scientific">Caulobacter sp. 73W</name>
    <dbReference type="NCBI Taxonomy" id="3161137"/>
    <lineage>
        <taxon>Bacteria</taxon>
        <taxon>Pseudomonadati</taxon>
        <taxon>Pseudomonadota</taxon>
        <taxon>Alphaproteobacteria</taxon>
        <taxon>Caulobacterales</taxon>
        <taxon>Caulobacteraceae</taxon>
        <taxon>Caulobacter</taxon>
    </lineage>
</organism>
<dbReference type="InterPro" id="IPR050834">
    <property type="entry name" value="Glycosyltransf_2"/>
</dbReference>
<dbReference type="GO" id="GO:0016757">
    <property type="term" value="F:glycosyltransferase activity"/>
    <property type="evidence" value="ECO:0007669"/>
    <property type="project" value="UniProtKB-KW"/>
</dbReference>
<feature type="domain" description="Glycosyltransferase 2-like" evidence="1">
    <location>
        <begin position="18"/>
        <end position="125"/>
    </location>
</feature>
<keyword evidence="2" id="KW-0328">Glycosyltransferase</keyword>
<evidence type="ECO:0000313" key="2">
    <source>
        <dbReference type="EMBL" id="XDO98091.1"/>
    </source>
</evidence>
<dbReference type="InterPro" id="IPR029044">
    <property type="entry name" value="Nucleotide-diphossugar_trans"/>
</dbReference>
<dbReference type="CDD" id="cd00761">
    <property type="entry name" value="Glyco_tranf_GTA_type"/>
    <property type="match status" value="1"/>
</dbReference>
<keyword evidence="2" id="KW-0808">Transferase</keyword>
<dbReference type="Pfam" id="PF00535">
    <property type="entry name" value="Glycos_transf_2"/>
    <property type="match status" value="1"/>
</dbReference>
<proteinExistence type="predicted"/>
<protein>
    <submittedName>
        <fullName evidence="2">Glycosyltransferase family 2 protein</fullName>
        <ecNumber evidence="2">2.4.-.-</ecNumber>
    </submittedName>
</protein>
<reference evidence="2" key="1">
    <citation type="submission" date="2024-06" db="EMBL/GenBank/DDBJ databases">
        <title>Caulobacter inopinatus, sp. nov.</title>
        <authorList>
            <person name="Donachie S.P."/>
        </authorList>
    </citation>
    <scope>NUCLEOTIDE SEQUENCE</scope>
    <source>
        <strain evidence="2">73W</strain>
    </source>
</reference>
<name>A0AB39KY11_9CAUL</name>
<evidence type="ECO:0000259" key="1">
    <source>
        <dbReference type="Pfam" id="PF00535"/>
    </source>
</evidence>
<dbReference type="EMBL" id="CP158375">
    <property type="protein sequence ID" value="XDO98091.1"/>
    <property type="molecule type" value="Genomic_DNA"/>
</dbReference>
<dbReference type="EC" id="2.4.-.-" evidence="2"/>